<feature type="compositionally biased region" description="Polar residues" evidence="1">
    <location>
        <begin position="1"/>
        <end position="10"/>
    </location>
</feature>
<dbReference type="EMBL" id="AP021889">
    <property type="protein sequence ID" value="BBP45011.1"/>
    <property type="molecule type" value="Genomic_DNA"/>
</dbReference>
<evidence type="ECO:0000313" key="2">
    <source>
        <dbReference type="EMBL" id="BBP45011.1"/>
    </source>
</evidence>
<dbReference type="Gene3D" id="1.10.238.160">
    <property type="match status" value="1"/>
</dbReference>
<dbReference type="Pfam" id="PF05930">
    <property type="entry name" value="Phage_AlpA"/>
    <property type="match status" value="1"/>
</dbReference>
<dbReference type="Proteomes" id="UP000501726">
    <property type="component" value="Chromosome"/>
</dbReference>
<proteinExistence type="predicted"/>
<dbReference type="InterPro" id="IPR010260">
    <property type="entry name" value="AlpA"/>
</dbReference>
<keyword evidence="3" id="KW-1185">Reference proteome</keyword>
<organism evidence="2 3">
    <name type="scientific">Thiosulfatimonas sediminis</name>
    <dbReference type="NCBI Taxonomy" id="2675054"/>
    <lineage>
        <taxon>Bacteria</taxon>
        <taxon>Pseudomonadati</taxon>
        <taxon>Pseudomonadota</taxon>
        <taxon>Gammaproteobacteria</taxon>
        <taxon>Thiotrichales</taxon>
        <taxon>Piscirickettsiaceae</taxon>
        <taxon>Thiosulfatimonas</taxon>
    </lineage>
</organism>
<protein>
    <recommendedName>
        <fullName evidence="4">Transcriptional regulator</fullName>
    </recommendedName>
</protein>
<evidence type="ECO:0000256" key="1">
    <source>
        <dbReference type="SAM" id="MobiDB-lite"/>
    </source>
</evidence>
<sequence length="94" mass="10288">MNATPRTQAANVVPITGPSPENHQPAPELPPFGKLIRITEVSQITTLSKSQIYKLVRSGKFPPPIKLSENTSVWDSTAVYQFIDDRKKAAQGGE</sequence>
<evidence type="ECO:0000313" key="3">
    <source>
        <dbReference type="Proteomes" id="UP000501726"/>
    </source>
</evidence>
<gene>
    <name evidence="2" type="ORF">THMIRHAS_03840</name>
</gene>
<reference evidence="3" key="1">
    <citation type="submission" date="2019-11" db="EMBL/GenBank/DDBJ databases">
        <title>Isolation and characterization of two novel species in the genus Thiomicrorhabdus.</title>
        <authorList>
            <person name="Mochizuki J."/>
            <person name="Kojima H."/>
            <person name="Fukui M."/>
        </authorList>
    </citation>
    <scope>NUCLEOTIDE SEQUENCE [LARGE SCALE GENOMIC DNA]</scope>
    <source>
        <strain evidence="3">aks77</strain>
    </source>
</reference>
<accession>A0A6F8PSA6</accession>
<name>A0A6F8PSA6_9GAMM</name>
<dbReference type="KEGG" id="tse:THMIRHAS_03840"/>
<dbReference type="RefSeq" id="WP_173270088.1">
    <property type="nucleotide sequence ID" value="NZ_AP021889.1"/>
</dbReference>
<evidence type="ECO:0008006" key="4">
    <source>
        <dbReference type="Google" id="ProtNLM"/>
    </source>
</evidence>
<dbReference type="AlphaFoldDB" id="A0A6F8PSA6"/>
<feature type="region of interest" description="Disordered" evidence="1">
    <location>
        <begin position="1"/>
        <end position="30"/>
    </location>
</feature>